<comment type="caution">
    <text evidence="13">The sequence shown here is derived from an EMBL/GenBank/DDBJ whole genome shotgun (WGS) entry which is preliminary data.</text>
</comment>
<dbReference type="SMART" id="SM00290">
    <property type="entry name" value="ZnF_UBP"/>
    <property type="match status" value="1"/>
</dbReference>
<evidence type="ECO:0000256" key="1">
    <source>
        <dbReference type="ARBA" id="ARBA00004123"/>
    </source>
</evidence>
<evidence type="ECO:0000256" key="7">
    <source>
        <dbReference type="ARBA" id="ARBA00023187"/>
    </source>
</evidence>
<keyword evidence="4" id="KW-0747">Spliceosome</keyword>
<feature type="domain" description="USP" evidence="11">
    <location>
        <begin position="217"/>
        <end position="608"/>
    </location>
</feature>
<dbReference type="InterPro" id="IPR033809">
    <property type="entry name" value="USP39"/>
</dbReference>
<evidence type="ECO:0000256" key="4">
    <source>
        <dbReference type="ARBA" id="ARBA00022728"/>
    </source>
</evidence>
<reference evidence="13 14" key="1">
    <citation type="journal article" date="2020" name="bioRxiv">
        <title>Metabolic contributions of an alphaproteobacterial endosymbiont in the apicomplexan Cardiosporidium cionae.</title>
        <authorList>
            <person name="Hunter E.S."/>
            <person name="Paight C.J."/>
            <person name="Lane C.E."/>
        </authorList>
    </citation>
    <scope>NUCLEOTIDE SEQUENCE [LARGE SCALE GENOMIC DNA]</scope>
    <source>
        <strain evidence="13">ESH_2018</strain>
    </source>
</reference>
<sequence>RKSELNHLKAVKFSFVLHIFYFVAVLRNKTVNLMESENQSHGEKASKRQRLNSPPGADDFADDTPIDATEILSQKEIGADTNHSLATPVEGKGQRNCPYLGTINRHLLDFDFEKLCSICLSNQHVYACLVCGKFFQGRGKGTYCYIHSLEERHYVFMNLKNSRVYCLPDNYVVDDASLDDIRHFLNPRYTISDVDKLNSKVVYGKALDGTDFLPGCIGLNNLKRTDYFNVIVQIVCKITPLRNSLLLLDLSLKQNPDVVLLSLGELIRKMYNPKNFKGIVSPHEFLQAVGVASEKKFRIGVQKDPLALFSWLMNRLAIKLKAPRTRDSVVNNCLRGQVFIKISKIEGKEEVDHSEQKLPYLFLSLTPPEAPIFKDSLDRNMIPQSFLHTVNAYFRDLFFKNVQVCSVCYVPIFDLLRKFDGATPQNFRSINFCSLPLINKKNSPYEREFGQGMTKRFFLWTLPPFLVLQINRFSKNNFFVEKNPTIVTFPIKNLDLRDLAGLFKNVHVTARLFSYYNQCYHYILFFWICVLTLFVDIHPDAHELNPVTRYNLVANVCHQGQPQNGIYKVHVLHAPTDEWYEAEDLRVTSVLPQFVALSESYIQVYQRQDVLSDGTLDEELRSNALRNILAQGDLGDTFIEEDDDIFAT</sequence>
<evidence type="ECO:0000256" key="9">
    <source>
        <dbReference type="PROSITE-ProRule" id="PRU00502"/>
    </source>
</evidence>
<name>A0ABQ7JGR1_9APIC</name>
<accession>A0ABQ7JGR1</accession>
<keyword evidence="8" id="KW-0539">Nucleus</keyword>
<evidence type="ECO:0000259" key="11">
    <source>
        <dbReference type="PROSITE" id="PS50235"/>
    </source>
</evidence>
<keyword evidence="13" id="KW-0645">Protease</keyword>
<keyword evidence="14" id="KW-1185">Reference proteome</keyword>
<dbReference type="Gene3D" id="3.90.70.10">
    <property type="entry name" value="Cysteine proteinases"/>
    <property type="match status" value="1"/>
</dbReference>
<dbReference type="SUPFAM" id="SSF57850">
    <property type="entry name" value="RING/U-box"/>
    <property type="match status" value="1"/>
</dbReference>
<dbReference type="InterPro" id="IPR050185">
    <property type="entry name" value="Ub_carboxyl-term_hydrolase"/>
</dbReference>
<evidence type="ECO:0000256" key="10">
    <source>
        <dbReference type="SAM" id="MobiDB-lite"/>
    </source>
</evidence>
<dbReference type="PANTHER" id="PTHR21646:SF16">
    <property type="entry name" value="U4_U6.U5 TRI-SNRNP-ASSOCIATED PROTEIN 2"/>
    <property type="match status" value="1"/>
</dbReference>
<dbReference type="EMBL" id="JADAQX010000002">
    <property type="protein sequence ID" value="KAF8823109.1"/>
    <property type="molecule type" value="Genomic_DNA"/>
</dbReference>
<evidence type="ECO:0000313" key="13">
    <source>
        <dbReference type="EMBL" id="KAF8823109.1"/>
    </source>
</evidence>
<dbReference type="InterPro" id="IPR038765">
    <property type="entry name" value="Papain-like_cys_pep_sf"/>
</dbReference>
<evidence type="ECO:0000256" key="5">
    <source>
        <dbReference type="ARBA" id="ARBA00022771"/>
    </source>
</evidence>
<dbReference type="Pfam" id="PF00443">
    <property type="entry name" value="UCH"/>
    <property type="match status" value="1"/>
</dbReference>
<dbReference type="SUPFAM" id="SSF54001">
    <property type="entry name" value="Cysteine proteinases"/>
    <property type="match status" value="1"/>
</dbReference>
<organism evidence="13 14">
    <name type="scientific">Cardiosporidium cionae</name>
    <dbReference type="NCBI Taxonomy" id="476202"/>
    <lineage>
        <taxon>Eukaryota</taxon>
        <taxon>Sar</taxon>
        <taxon>Alveolata</taxon>
        <taxon>Apicomplexa</taxon>
        <taxon>Aconoidasida</taxon>
        <taxon>Nephromycida</taxon>
        <taxon>Cardiosporidium</taxon>
    </lineage>
</organism>
<dbReference type="CDD" id="cd02669">
    <property type="entry name" value="Peptidase_C19M"/>
    <property type="match status" value="1"/>
</dbReference>
<keyword evidence="3" id="KW-0479">Metal-binding</keyword>
<dbReference type="PROSITE" id="PS50235">
    <property type="entry name" value="USP_3"/>
    <property type="match status" value="1"/>
</dbReference>
<dbReference type="GO" id="GO:0008233">
    <property type="term" value="F:peptidase activity"/>
    <property type="evidence" value="ECO:0007669"/>
    <property type="project" value="UniProtKB-KW"/>
</dbReference>
<evidence type="ECO:0000256" key="8">
    <source>
        <dbReference type="ARBA" id="ARBA00023242"/>
    </source>
</evidence>
<keyword evidence="6" id="KW-0862">Zinc</keyword>
<comment type="subcellular location">
    <subcellularLocation>
        <location evidence="1">Nucleus</location>
    </subcellularLocation>
</comment>
<feature type="region of interest" description="Disordered" evidence="10">
    <location>
        <begin position="37"/>
        <end position="60"/>
    </location>
</feature>
<dbReference type="InterPro" id="IPR001394">
    <property type="entry name" value="Peptidase_C19_UCH"/>
</dbReference>
<dbReference type="InterPro" id="IPR001607">
    <property type="entry name" value="Znf_UBP"/>
</dbReference>
<evidence type="ECO:0000313" key="14">
    <source>
        <dbReference type="Proteomes" id="UP000823046"/>
    </source>
</evidence>
<gene>
    <name evidence="13" type="ORF">IE077_003602</name>
</gene>
<keyword evidence="5 9" id="KW-0863">Zinc-finger</keyword>
<dbReference type="Proteomes" id="UP000823046">
    <property type="component" value="Unassembled WGS sequence"/>
</dbReference>
<dbReference type="PANTHER" id="PTHR21646">
    <property type="entry name" value="UBIQUITIN CARBOXYL-TERMINAL HYDROLASE"/>
    <property type="match status" value="1"/>
</dbReference>
<dbReference type="PROSITE" id="PS50271">
    <property type="entry name" value="ZF_UBP"/>
    <property type="match status" value="1"/>
</dbReference>
<keyword evidence="7" id="KW-0508">mRNA splicing</keyword>
<dbReference type="InterPro" id="IPR028889">
    <property type="entry name" value="USP"/>
</dbReference>
<dbReference type="Gene3D" id="3.30.40.10">
    <property type="entry name" value="Zinc/RING finger domain, C3HC4 (zinc finger)"/>
    <property type="match status" value="1"/>
</dbReference>
<evidence type="ECO:0000259" key="12">
    <source>
        <dbReference type="PROSITE" id="PS50271"/>
    </source>
</evidence>
<keyword evidence="2" id="KW-0507">mRNA processing</keyword>
<dbReference type="InterPro" id="IPR013083">
    <property type="entry name" value="Znf_RING/FYVE/PHD"/>
</dbReference>
<protein>
    <submittedName>
        <fullName evidence="13">Ubiquitin specific protease 39 isoform 2</fullName>
    </submittedName>
</protein>
<evidence type="ECO:0000256" key="3">
    <source>
        <dbReference type="ARBA" id="ARBA00022723"/>
    </source>
</evidence>
<proteinExistence type="predicted"/>
<feature type="non-terminal residue" evidence="13">
    <location>
        <position position="1"/>
    </location>
</feature>
<evidence type="ECO:0000256" key="6">
    <source>
        <dbReference type="ARBA" id="ARBA00022833"/>
    </source>
</evidence>
<dbReference type="GO" id="GO:0006508">
    <property type="term" value="P:proteolysis"/>
    <property type="evidence" value="ECO:0007669"/>
    <property type="project" value="UniProtKB-KW"/>
</dbReference>
<evidence type="ECO:0000256" key="2">
    <source>
        <dbReference type="ARBA" id="ARBA00022664"/>
    </source>
</evidence>
<keyword evidence="13" id="KW-0378">Hydrolase</keyword>
<dbReference type="Pfam" id="PF02148">
    <property type="entry name" value="zf-UBP"/>
    <property type="match status" value="1"/>
</dbReference>
<feature type="domain" description="UBP-type" evidence="12">
    <location>
        <begin position="95"/>
        <end position="192"/>
    </location>
</feature>